<evidence type="ECO:0000313" key="11">
    <source>
        <dbReference type="Proteomes" id="UP000624183"/>
    </source>
</evidence>
<dbReference type="SUPFAM" id="SSF52151">
    <property type="entry name" value="FabD/lysophospholipase-like"/>
    <property type="match status" value="2"/>
</dbReference>
<dbReference type="InterPro" id="IPR014030">
    <property type="entry name" value="Ketoacyl_synth_N"/>
</dbReference>
<dbReference type="CDD" id="cd00833">
    <property type="entry name" value="PKS"/>
    <property type="match status" value="1"/>
</dbReference>
<feature type="domain" description="Ketosynthase family 3 (KS3)" evidence="9">
    <location>
        <begin position="361"/>
        <end position="768"/>
    </location>
</feature>
<dbReference type="SUPFAM" id="SSF47336">
    <property type="entry name" value="ACP-like"/>
    <property type="match status" value="1"/>
</dbReference>
<dbReference type="InterPro" id="IPR036736">
    <property type="entry name" value="ACP-like_sf"/>
</dbReference>
<dbReference type="PROSITE" id="PS52004">
    <property type="entry name" value="KS3_2"/>
    <property type="match status" value="1"/>
</dbReference>
<gene>
    <name evidence="10" type="ORF">GCM10010328_39130</name>
</gene>
<keyword evidence="4" id="KW-0045">Antibiotic biosynthesis</keyword>
<dbReference type="InterPro" id="IPR020806">
    <property type="entry name" value="PKS_PP-bd"/>
</dbReference>
<dbReference type="InterPro" id="IPR016039">
    <property type="entry name" value="Thiolase-like"/>
</dbReference>
<dbReference type="Gene3D" id="3.40.47.10">
    <property type="match status" value="1"/>
</dbReference>
<dbReference type="PROSITE" id="PS50075">
    <property type="entry name" value="CARRIER"/>
    <property type="match status" value="1"/>
</dbReference>
<dbReference type="Pfam" id="PF00698">
    <property type="entry name" value="Acyl_transf_1"/>
    <property type="match status" value="2"/>
</dbReference>
<evidence type="ECO:0000259" key="9">
    <source>
        <dbReference type="PROSITE" id="PS52004"/>
    </source>
</evidence>
<dbReference type="SMART" id="SM00827">
    <property type="entry name" value="PKS_AT"/>
    <property type="match status" value="2"/>
</dbReference>
<dbReference type="SUPFAM" id="SSF55048">
    <property type="entry name" value="Probable ACP-binding domain of malonyl-CoA ACP transacylase"/>
    <property type="match status" value="2"/>
</dbReference>
<feature type="compositionally biased region" description="Polar residues" evidence="7">
    <location>
        <begin position="348"/>
        <end position="361"/>
    </location>
</feature>
<evidence type="ECO:0000256" key="6">
    <source>
        <dbReference type="ARBA" id="ARBA00023315"/>
    </source>
</evidence>
<dbReference type="Gene3D" id="3.30.70.250">
    <property type="entry name" value="Malonyl-CoA ACP transacylase, ACP-binding"/>
    <property type="match status" value="1"/>
</dbReference>
<evidence type="ECO:0000259" key="8">
    <source>
        <dbReference type="PROSITE" id="PS50075"/>
    </source>
</evidence>
<dbReference type="Pfam" id="PF02801">
    <property type="entry name" value="Ketoacyl-synt_C"/>
    <property type="match status" value="1"/>
</dbReference>
<keyword evidence="5" id="KW-0511">Multifunctional enzyme</keyword>
<evidence type="ECO:0000256" key="7">
    <source>
        <dbReference type="SAM" id="MobiDB-lite"/>
    </source>
</evidence>
<dbReference type="SMART" id="SM00825">
    <property type="entry name" value="PKS_KS"/>
    <property type="match status" value="1"/>
</dbReference>
<name>A0ABQ3C3C7_9ACTN</name>
<dbReference type="InterPro" id="IPR050091">
    <property type="entry name" value="PKS_NRPS_Biosynth_Enz"/>
</dbReference>
<evidence type="ECO:0000256" key="2">
    <source>
        <dbReference type="ARBA" id="ARBA00022553"/>
    </source>
</evidence>
<feature type="compositionally biased region" description="Pro residues" evidence="7">
    <location>
        <begin position="328"/>
        <end position="341"/>
    </location>
</feature>
<dbReference type="Proteomes" id="UP000624183">
    <property type="component" value="Unassembled WGS sequence"/>
</dbReference>
<proteinExistence type="predicted"/>
<organism evidence="10 11">
    <name type="scientific">Streptomyces rubiginosohelvolus</name>
    <dbReference type="NCBI Taxonomy" id="67362"/>
    <lineage>
        <taxon>Bacteria</taxon>
        <taxon>Bacillati</taxon>
        <taxon>Actinomycetota</taxon>
        <taxon>Actinomycetes</taxon>
        <taxon>Kitasatosporales</taxon>
        <taxon>Streptomycetaceae</taxon>
        <taxon>Streptomyces</taxon>
    </lineage>
</organism>
<dbReference type="Gene3D" id="3.40.366.10">
    <property type="entry name" value="Malonyl-Coenzyme A Acyl Carrier Protein, domain 2"/>
    <property type="match status" value="2"/>
</dbReference>
<dbReference type="Pfam" id="PF16197">
    <property type="entry name" value="KAsynt_C_assoc"/>
    <property type="match status" value="1"/>
</dbReference>
<dbReference type="Gene3D" id="3.30.70.3290">
    <property type="match status" value="2"/>
</dbReference>
<protein>
    <recommendedName>
        <fullName evidence="12">Acyltransferase domain-containing protein</fullName>
    </recommendedName>
</protein>
<accession>A0ABQ3C3C7</accession>
<sequence>MSLLPPTTRPVALMFAGQGAQHPRMAAGLYGHDESFTAWMDRAFTLYEDSGPALRSEWLAERPSPLYDDVSVAQPLLYAVNHALGRMLLERGVRPVALIGHSVGELAAATLAGVLDFTDGVRLMRDRVRQFADTPPGGMLAVAASEADVADLLNADVHLAAVNAPRQLLLAGAEAPLAQAARTLEERGLICRKVRARQAFHSPLVAEAVTASLPDWRATGLRPPQLPLYSAYTRGLLTDQDAVDPYFWAGQAAATVHFAPTLTGLLADHDCLLVEAGPGNSLSVLARRQPSVVARRSAVLPLLPDRCRGDEADRREAAAAVERLFAPPEAPARTPAPPARPPKPEETVSQNPTRRPTSRQQAPVAVVGMSCRFPGADGLDAFWQLLISGSEAIGPAGSRRSGRRDGGYLDGVELFDAEFFQMPAPEAAATDPQQRLLLELAWHALEDARTAPDTLSREPVGVFVGNCADDYSLMGRAAGIATAYTMTGTGRAFLANRLSHFLGFTGPSLTVDTGQSSSLSALHQALRSLEAGECSAALVAGVQLNLAAEGDDAVQAVGALSPRGRCHTFDSRADGIVRGEGAGVLLLKPLERALADGDRIYCTVLGSAMNSDGGRTGLTAPSSEAQQSVLTAACRRAGVAPEDVSYVELHGTGTALGDPVEASALGAVHGSGRPSDFPLRVGSVKTNIGHLEGAAGIAGFIKTALGLHHGELPASLNYREPNPAIDLDANRLQVCAVRGTWPRRSEPSIAGVSSFGLGGTNCHVVLGEHPASTVPASPATGAATPVPVLVSGRSGPAMRRHAAAFADALDPARRDPAADPVSPADIGLSSVTTRALLHHRGAVVASDLDELVARLRVLADGPHPDAPGIVEGTRGEGLTAYLFPGQGAQQPGMGRRLHQEFEVFARTFDAASAAMEPALGGSLADILWGSDDLPDRRYHAQPALFALEAALYRLFESWGMAPDLLLGHSQGEITAAHVAGVLSLEDAALFVARRSRLISTLPPGGAMIAVQAAEKEARDLLGPEPGPVSVAAVNSPQSLVLSGEEKATLAAAAHFEQLGRRTRRLRIAVAGHSPLMEPIQDELLALAEGFTWHPPTGPTIVSAVTGRPVIPGEIDRPGHWPHHLRATVRFGPALRTAYDLGARFFVEIGPGRGLVNMAAETVDLGASLFSAPMATRDEVAGVAGTAAAAHVFGAPIDPVAVHGPHARRTDLPPYPFRREPFWLDTVPSTAPLPAEPTAQWSGDPYELVVSSTLSTLGLSPATELDLHENFNALGLDSRMAVTLRTVLTRATGRSMPTTLLFDHPTPGALIEALGSDAPL</sequence>
<dbReference type="PANTHER" id="PTHR43775:SF51">
    <property type="entry name" value="INACTIVE PHENOLPHTHIOCEROL SYNTHESIS POLYKETIDE SYNTHASE TYPE I PKS1-RELATED"/>
    <property type="match status" value="1"/>
</dbReference>
<dbReference type="InterPro" id="IPR014031">
    <property type="entry name" value="Ketoacyl_synth_C"/>
</dbReference>
<feature type="domain" description="Carrier" evidence="8">
    <location>
        <begin position="1239"/>
        <end position="1317"/>
    </location>
</feature>
<dbReference type="InterPro" id="IPR016036">
    <property type="entry name" value="Malonyl_transacylase_ACP-bd"/>
</dbReference>
<evidence type="ECO:0000256" key="4">
    <source>
        <dbReference type="ARBA" id="ARBA00023194"/>
    </source>
</evidence>
<dbReference type="Pfam" id="PF00109">
    <property type="entry name" value="ketoacyl-synt"/>
    <property type="match status" value="1"/>
</dbReference>
<dbReference type="InterPro" id="IPR001227">
    <property type="entry name" value="Ac_transferase_dom_sf"/>
</dbReference>
<feature type="region of interest" description="Disordered" evidence="7">
    <location>
        <begin position="322"/>
        <end position="363"/>
    </location>
</feature>
<reference evidence="11" key="1">
    <citation type="journal article" date="2019" name="Int. J. Syst. Evol. Microbiol.">
        <title>The Global Catalogue of Microorganisms (GCM) 10K type strain sequencing project: providing services to taxonomists for standard genome sequencing and annotation.</title>
        <authorList>
            <consortium name="The Broad Institute Genomics Platform"/>
            <consortium name="The Broad Institute Genome Sequencing Center for Infectious Disease"/>
            <person name="Wu L."/>
            <person name="Ma J."/>
        </authorList>
    </citation>
    <scope>NUCLEOTIDE SEQUENCE [LARGE SCALE GENOMIC DNA]</scope>
    <source>
        <strain evidence="11">JCM 4602</strain>
    </source>
</reference>
<keyword evidence="2" id="KW-0597">Phosphoprotein</keyword>
<dbReference type="InterPro" id="IPR014043">
    <property type="entry name" value="Acyl_transferase_dom"/>
</dbReference>
<evidence type="ECO:0000256" key="3">
    <source>
        <dbReference type="ARBA" id="ARBA00022679"/>
    </source>
</evidence>
<dbReference type="Pfam" id="PF00550">
    <property type="entry name" value="PP-binding"/>
    <property type="match status" value="1"/>
</dbReference>
<evidence type="ECO:0000313" key="10">
    <source>
        <dbReference type="EMBL" id="GGZ60807.1"/>
    </source>
</evidence>
<dbReference type="InterPro" id="IPR009081">
    <property type="entry name" value="PP-bd_ACP"/>
</dbReference>
<keyword evidence="1" id="KW-0596">Phosphopantetheine</keyword>
<dbReference type="SMART" id="SM01294">
    <property type="entry name" value="PKS_PP_betabranch"/>
    <property type="match status" value="1"/>
</dbReference>
<dbReference type="SMART" id="SM00823">
    <property type="entry name" value="PKS_PP"/>
    <property type="match status" value="1"/>
</dbReference>
<keyword evidence="6" id="KW-0012">Acyltransferase</keyword>
<dbReference type="InterPro" id="IPR032821">
    <property type="entry name" value="PKS_assoc"/>
</dbReference>
<dbReference type="Gene3D" id="1.10.1200.10">
    <property type="entry name" value="ACP-like"/>
    <property type="match status" value="1"/>
</dbReference>
<dbReference type="SUPFAM" id="SSF53901">
    <property type="entry name" value="Thiolase-like"/>
    <property type="match status" value="1"/>
</dbReference>
<evidence type="ECO:0000256" key="5">
    <source>
        <dbReference type="ARBA" id="ARBA00023268"/>
    </source>
</evidence>
<keyword evidence="11" id="KW-1185">Reference proteome</keyword>
<dbReference type="InterPro" id="IPR020841">
    <property type="entry name" value="PKS_Beta-ketoAc_synthase_dom"/>
</dbReference>
<dbReference type="EMBL" id="BMUW01000007">
    <property type="protein sequence ID" value="GGZ60807.1"/>
    <property type="molecule type" value="Genomic_DNA"/>
</dbReference>
<evidence type="ECO:0008006" key="12">
    <source>
        <dbReference type="Google" id="ProtNLM"/>
    </source>
</evidence>
<keyword evidence="3" id="KW-0808">Transferase</keyword>
<dbReference type="PANTHER" id="PTHR43775">
    <property type="entry name" value="FATTY ACID SYNTHASE"/>
    <property type="match status" value="1"/>
</dbReference>
<evidence type="ECO:0000256" key="1">
    <source>
        <dbReference type="ARBA" id="ARBA00022450"/>
    </source>
</evidence>
<comment type="caution">
    <text evidence="10">The sequence shown here is derived from an EMBL/GenBank/DDBJ whole genome shotgun (WGS) entry which is preliminary data.</text>
</comment>
<dbReference type="InterPro" id="IPR016035">
    <property type="entry name" value="Acyl_Trfase/lysoPLipase"/>
</dbReference>